<sequence length="122" mass="13912">MLNIASSHLHVFLPRSYRIVPRESTLTKPAWTPETIVLSVNDSPVRAGCSERSRSIWRCDNVEHVSGLLNNAYAVEVCITTCWNEQERTHRSPRLKAVCFIGIVRTRYSPPLHEIVAIRSRS</sequence>
<proteinExistence type="predicted"/>
<organism evidence="1 2">
    <name type="scientific">Lentinula lateritia</name>
    <dbReference type="NCBI Taxonomy" id="40482"/>
    <lineage>
        <taxon>Eukaryota</taxon>
        <taxon>Fungi</taxon>
        <taxon>Dikarya</taxon>
        <taxon>Basidiomycota</taxon>
        <taxon>Agaricomycotina</taxon>
        <taxon>Agaricomycetes</taxon>
        <taxon>Agaricomycetidae</taxon>
        <taxon>Agaricales</taxon>
        <taxon>Marasmiineae</taxon>
        <taxon>Omphalotaceae</taxon>
        <taxon>Lentinula</taxon>
    </lineage>
</organism>
<dbReference type="EMBL" id="JANVFT010000065">
    <property type="protein sequence ID" value="KAJ4478543.1"/>
    <property type="molecule type" value="Genomic_DNA"/>
</dbReference>
<protein>
    <submittedName>
        <fullName evidence="1">Uncharacterized protein</fullName>
    </submittedName>
</protein>
<name>A0ABQ8VCY2_9AGAR</name>
<dbReference type="Proteomes" id="UP001150217">
    <property type="component" value="Unassembled WGS sequence"/>
</dbReference>
<reference evidence="1" key="1">
    <citation type="submission" date="2022-08" db="EMBL/GenBank/DDBJ databases">
        <title>A Global Phylogenomic Analysis of the Shiitake Genus Lentinula.</title>
        <authorList>
            <consortium name="DOE Joint Genome Institute"/>
            <person name="Sierra-Patev S."/>
            <person name="Min B."/>
            <person name="Naranjo-Ortiz M."/>
            <person name="Looney B."/>
            <person name="Konkel Z."/>
            <person name="Slot J.C."/>
            <person name="Sakamoto Y."/>
            <person name="Steenwyk J.L."/>
            <person name="Rokas A."/>
            <person name="Carro J."/>
            <person name="Camarero S."/>
            <person name="Ferreira P."/>
            <person name="Molpeceres G."/>
            <person name="Ruiz-Duenas F.J."/>
            <person name="Serrano A."/>
            <person name="Henrissat B."/>
            <person name="Drula E."/>
            <person name="Hughes K.W."/>
            <person name="Mata J.L."/>
            <person name="Ishikawa N.K."/>
            <person name="Vargas-Isla R."/>
            <person name="Ushijima S."/>
            <person name="Smith C.A."/>
            <person name="Ahrendt S."/>
            <person name="Andreopoulos W."/>
            <person name="He G."/>
            <person name="Labutti K."/>
            <person name="Lipzen A."/>
            <person name="Ng V."/>
            <person name="Riley R."/>
            <person name="Sandor L."/>
            <person name="Barry K."/>
            <person name="Martinez A.T."/>
            <person name="Xiao Y."/>
            <person name="Gibbons J.G."/>
            <person name="Terashima K."/>
            <person name="Grigoriev I.V."/>
            <person name="Hibbett D.S."/>
        </authorList>
    </citation>
    <scope>NUCLEOTIDE SEQUENCE</scope>
    <source>
        <strain evidence="1">RHP3577 ss4</strain>
    </source>
</reference>
<comment type="caution">
    <text evidence="1">The sequence shown here is derived from an EMBL/GenBank/DDBJ whole genome shotgun (WGS) entry which is preliminary data.</text>
</comment>
<gene>
    <name evidence="1" type="ORF">C8R41DRAFT_511328</name>
</gene>
<evidence type="ECO:0000313" key="1">
    <source>
        <dbReference type="EMBL" id="KAJ4478543.1"/>
    </source>
</evidence>
<keyword evidence="2" id="KW-1185">Reference proteome</keyword>
<accession>A0ABQ8VCY2</accession>
<evidence type="ECO:0000313" key="2">
    <source>
        <dbReference type="Proteomes" id="UP001150217"/>
    </source>
</evidence>